<evidence type="ECO:0000256" key="1">
    <source>
        <dbReference type="SAM" id="MobiDB-lite"/>
    </source>
</evidence>
<feature type="compositionally biased region" description="Gly residues" evidence="1">
    <location>
        <begin position="118"/>
        <end position="127"/>
    </location>
</feature>
<accession>A0A1F8DVD3</accession>
<evidence type="ECO:0000313" key="2">
    <source>
        <dbReference type="EMBL" id="OGM92462.1"/>
    </source>
</evidence>
<reference evidence="2 3" key="1">
    <citation type="journal article" date="2016" name="Nat. Commun.">
        <title>Thousands of microbial genomes shed light on interconnected biogeochemical processes in an aquifer system.</title>
        <authorList>
            <person name="Anantharaman K."/>
            <person name="Brown C.T."/>
            <person name="Hug L.A."/>
            <person name="Sharon I."/>
            <person name="Castelle C.J."/>
            <person name="Probst A.J."/>
            <person name="Thomas B.C."/>
            <person name="Singh A."/>
            <person name="Wilkins M.J."/>
            <person name="Karaoz U."/>
            <person name="Brodie E.L."/>
            <person name="Williams K.H."/>
            <person name="Hubbard S.S."/>
            <person name="Banfield J.F."/>
        </authorList>
    </citation>
    <scope>NUCLEOTIDE SEQUENCE [LARGE SCALE GENOMIC DNA]</scope>
</reference>
<dbReference type="EMBL" id="MGIT01000006">
    <property type="protein sequence ID" value="OGM92462.1"/>
    <property type="molecule type" value="Genomic_DNA"/>
</dbReference>
<sequence>MPLVIEQASAYWHLHDKTDSCGGMIDVGFAANEHCGTCITRVDAESDADPPGPEHVTPNVWLPRWADTVGSHIVWAPDRPDTAHSPQPEQSLALDEDHDTRTEPGISTTDGADTLTDGAGGRAGGTTGVTRPNVIVEFWILSHP</sequence>
<dbReference type="Proteomes" id="UP000176422">
    <property type="component" value="Unassembled WGS sequence"/>
</dbReference>
<name>A0A1F8DVD3_9BACT</name>
<organism evidence="2 3">
    <name type="scientific">Candidatus Wolfebacteria bacterium RIFOXYB1_FULL_54_12</name>
    <dbReference type="NCBI Taxonomy" id="1802559"/>
    <lineage>
        <taxon>Bacteria</taxon>
        <taxon>Candidatus Wolfeibacteriota</taxon>
    </lineage>
</organism>
<proteinExistence type="predicted"/>
<feature type="compositionally biased region" description="Low complexity" evidence="1">
    <location>
        <begin position="108"/>
        <end position="117"/>
    </location>
</feature>
<protein>
    <submittedName>
        <fullName evidence="2">Uncharacterized protein</fullName>
    </submittedName>
</protein>
<feature type="region of interest" description="Disordered" evidence="1">
    <location>
        <begin position="76"/>
        <end position="128"/>
    </location>
</feature>
<comment type="caution">
    <text evidence="2">The sequence shown here is derived from an EMBL/GenBank/DDBJ whole genome shotgun (WGS) entry which is preliminary data.</text>
</comment>
<dbReference type="STRING" id="1802559.A2372_00235"/>
<gene>
    <name evidence="2" type="ORF">A2372_00235</name>
</gene>
<dbReference type="AlphaFoldDB" id="A0A1F8DVD3"/>
<evidence type="ECO:0000313" key="3">
    <source>
        <dbReference type="Proteomes" id="UP000176422"/>
    </source>
</evidence>